<evidence type="ECO:0000313" key="3">
    <source>
        <dbReference type="Proteomes" id="UP001596303"/>
    </source>
</evidence>
<dbReference type="Gene3D" id="2.40.50.100">
    <property type="match status" value="2"/>
</dbReference>
<name>A0ABW1S478_9PROT</name>
<reference evidence="3" key="1">
    <citation type="journal article" date="2019" name="Int. J. Syst. Evol. Microbiol.">
        <title>The Global Catalogue of Microorganisms (GCM) 10K type strain sequencing project: providing services to taxonomists for standard genome sequencing and annotation.</title>
        <authorList>
            <consortium name="The Broad Institute Genomics Platform"/>
            <consortium name="The Broad Institute Genome Sequencing Center for Infectious Disease"/>
            <person name="Wu L."/>
            <person name="Ma J."/>
        </authorList>
    </citation>
    <scope>NUCLEOTIDE SEQUENCE [LARGE SCALE GENOMIC DNA]</scope>
    <source>
        <strain evidence="3">CGMCC-1.15741</strain>
    </source>
</reference>
<proteinExistence type="predicted"/>
<evidence type="ECO:0000313" key="2">
    <source>
        <dbReference type="EMBL" id="MFC6196475.1"/>
    </source>
</evidence>
<evidence type="ECO:0000256" key="1">
    <source>
        <dbReference type="SAM" id="Coils"/>
    </source>
</evidence>
<sequence length="317" mass="33638">MKTNAVLKVCLAGIATMTMVGCGAPKETVHLGYVEADWIYVAAPGAGRIIEITAREGLRVEAGEVLFQLDDESERAALAQAEAGVSETSARASDLETGARAPEIRSLQARLSEAQSRFNQAQKDYERVMPLVEQGLEPRSRGDALEAQLEAAGAEVEAAQQQIAVAKLPGRAAQKEAASAATRSAEAARVSAAYRLSERSGVAPQAGRVEEIFYQTGERVGPATPILSLLPDDGLKVRFFVPQSELPAIKVGSSVSVLADGLASPASATVSFISHEAEFTPPVIYSRESRDKLVFMVEAQLPVEGGFHPGLPVEVVW</sequence>
<dbReference type="SUPFAM" id="SSF111369">
    <property type="entry name" value="HlyD-like secretion proteins"/>
    <property type="match status" value="2"/>
</dbReference>
<protein>
    <submittedName>
        <fullName evidence="2">HlyD family secretion protein</fullName>
    </submittedName>
</protein>
<organism evidence="2 3">
    <name type="scientific">Ponticaulis profundi</name>
    <dbReference type="NCBI Taxonomy" id="2665222"/>
    <lineage>
        <taxon>Bacteria</taxon>
        <taxon>Pseudomonadati</taxon>
        <taxon>Pseudomonadota</taxon>
        <taxon>Alphaproteobacteria</taxon>
        <taxon>Hyphomonadales</taxon>
        <taxon>Hyphomonadaceae</taxon>
        <taxon>Ponticaulis</taxon>
    </lineage>
</organism>
<dbReference type="PANTHER" id="PTHR30438:SF2">
    <property type="entry name" value="MEMBRANE PROTEIN"/>
    <property type="match status" value="1"/>
</dbReference>
<accession>A0ABW1S478</accession>
<dbReference type="Proteomes" id="UP001596303">
    <property type="component" value="Unassembled WGS sequence"/>
</dbReference>
<dbReference type="RefSeq" id="WP_377373896.1">
    <property type="nucleotide sequence ID" value="NZ_JBHSSW010000001.1"/>
</dbReference>
<feature type="coiled-coil region" evidence="1">
    <location>
        <begin position="104"/>
        <end position="162"/>
    </location>
</feature>
<comment type="caution">
    <text evidence="2">The sequence shown here is derived from an EMBL/GenBank/DDBJ whole genome shotgun (WGS) entry which is preliminary data.</text>
</comment>
<dbReference type="PANTHER" id="PTHR30438">
    <property type="entry name" value="36 KDA ANTIGEN-RELATED"/>
    <property type="match status" value="1"/>
</dbReference>
<dbReference type="PROSITE" id="PS51257">
    <property type="entry name" value="PROKAR_LIPOPROTEIN"/>
    <property type="match status" value="1"/>
</dbReference>
<dbReference type="Gene3D" id="1.10.287.470">
    <property type="entry name" value="Helix hairpin bin"/>
    <property type="match status" value="2"/>
</dbReference>
<keyword evidence="1" id="KW-0175">Coiled coil</keyword>
<gene>
    <name evidence="2" type="ORF">ACFQDM_00205</name>
</gene>
<dbReference type="Gene3D" id="2.40.30.170">
    <property type="match status" value="1"/>
</dbReference>
<dbReference type="EMBL" id="JBHSSW010000001">
    <property type="protein sequence ID" value="MFC6196475.1"/>
    <property type="molecule type" value="Genomic_DNA"/>
</dbReference>
<keyword evidence="3" id="KW-1185">Reference proteome</keyword>